<dbReference type="Gene3D" id="2.130.10.120">
    <property type="entry name" value="Prolyl oligopeptidase, N-terminal domain"/>
    <property type="match status" value="1"/>
</dbReference>
<dbReference type="GO" id="GO:0006508">
    <property type="term" value="P:proteolysis"/>
    <property type="evidence" value="ECO:0007669"/>
    <property type="project" value="UniProtKB-KW"/>
</dbReference>
<dbReference type="OMA" id="HESTFDY"/>
<organism evidence="5 6">
    <name type="scientific">Conidiobolus coronatus (strain ATCC 28846 / CBS 209.66 / NRRL 28638)</name>
    <name type="common">Delacroixia coronata</name>
    <dbReference type="NCBI Taxonomy" id="796925"/>
    <lineage>
        <taxon>Eukaryota</taxon>
        <taxon>Fungi</taxon>
        <taxon>Fungi incertae sedis</taxon>
        <taxon>Zoopagomycota</taxon>
        <taxon>Entomophthoromycotina</taxon>
        <taxon>Entomophthoromycetes</taxon>
        <taxon>Entomophthorales</taxon>
        <taxon>Ancylistaceae</taxon>
        <taxon>Conidiobolus</taxon>
    </lineage>
</organism>
<dbReference type="Pfam" id="PF00326">
    <property type="entry name" value="Peptidase_S9"/>
    <property type="match status" value="1"/>
</dbReference>
<dbReference type="AlphaFoldDB" id="A0A137PFF7"/>
<name>A0A137PFF7_CONC2</name>
<dbReference type="PRINTS" id="PR00862">
    <property type="entry name" value="PROLIGOPTASE"/>
</dbReference>
<dbReference type="PANTHER" id="PTHR11757">
    <property type="entry name" value="PROTEASE FAMILY S9A OLIGOPEPTIDASE"/>
    <property type="match status" value="1"/>
</dbReference>
<comment type="similarity">
    <text evidence="1 3">Belongs to the peptidase S9A family.</text>
</comment>
<protein>
    <recommendedName>
        <fullName evidence="3">Prolyl endopeptidase</fullName>
        <ecNumber evidence="3">3.4.21.-</ecNumber>
    </recommendedName>
</protein>
<dbReference type="EC" id="3.4.21.-" evidence="3"/>
<dbReference type="Proteomes" id="UP000070444">
    <property type="component" value="Unassembled WGS sequence"/>
</dbReference>
<accession>A0A137PFF7</accession>
<keyword evidence="3 5" id="KW-0378">Hydrolase</keyword>
<dbReference type="Gene3D" id="3.40.50.1820">
    <property type="entry name" value="alpha/beta hydrolase"/>
    <property type="match status" value="1"/>
</dbReference>
<dbReference type="InterPro" id="IPR029058">
    <property type="entry name" value="AB_hydrolase_fold"/>
</dbReference>
<evidence type="ECO:0000256" key="2">
    <source>
        <dbReference type="ARBA" id="ARBA00045448"/>
    </source>
</evidence>
<dbReference type="GO" id="GO:0004252">
    <property type="term" value="F:serine-type endopeptidase activity"/>
    <property type="evidence" value="ECO:0007669"/>
    <property type="project" value="UniProtKB-UniRule"/>
</dbReference>
<dbReference type="InterPro" id="IPR002470">
    <property type="entry name" value="Peptidase_S9A"/>
</dbReference>
<sequence>MKQETLNYTRLTISKEELNLIENPEGKVILDVELFKDYIVLFLRTKEGSEILYYNLKIKKLEKIPLPIKLSSVTPNNNHDYDSSVVKFIYSTPLTPRTELKFNLELGKFIDFGVKYISGIKQGDYVIKREFTPSGVPVTLVHKSNIKAEEGGNPCLLVNYGAYGVNLELDYRPEWMALLNKGFVLALAHIRGGGELGPNWYNSGRGLNRDQSIKDLIEAGDFLCNSGLTSKSKLIGFTWSAGAINLGASINRRPGLFKGAVLRVPFLDPVTSLMDPLQPLTQVEKEEWGDISANLESLKHLLTYAPYDNLPKMIRKTDPFPHTMLITAENDEIVPYWQPLKYNAKLRTVLSREHPSAHFVITVPDAGHTDYLMEPQARTNVLVSELIFILKCLDNAQRLNYN</sequence>
<feature type="domain" description="Peptidase S9 prolyl oligopeptidase catalytic" evidence="4">
    <location>
        <begin position="177"/>
        <end position="395"/>
    </location>
</feature>
<dbReference type="EMBL" id="KQ964433">
    <property type="protein sequence ID" value="KXN73700.1"/>
    <property type="molecule type" value="Genomic_DNA"/>
</dbReference>
<proteinExistence type="inferred from homology"/>
<evidence type="ECO:0000313" key="6">
    <source>
        <dbReference type="Proteomes" id="UP000070444"/>
    </source>
</evidence>
<dbReference type="PANTHER" id="PTHR11757:SF19">
    <property type="entry name" value="PROLYL ENDOPEPTIDASE-LIKE"/>
    <property type="match status" value="1"/>
</dbReference>
<keyword evidence="3" id="KW-0645">Protease</keyword>
<keyword evidence="6" id="KW-1185">Reference proteome</keyword>
<evidence type="ECO:0000259" key="4">
    <source>
        <dbReference type="Pfam" id="PF00326"/>
    </source>
</evidence>
<reference evidence="5 6" key="1">
    <citation type="journal article" date="2015" name="Genome Biol. Evol.">
        <title>Phylogenomic analyses indicate that early fungi evolved digesting cell walls of algal ancestors of land plants.</title>
        <authorList>
            <person name="Chang Y."/>
            <person name="Wang S."/>
            <person name="Sekimoto S."/>
            <person name="Aerts A.L."/>
            <person name="Choi C."/>
            <person name="Clum A."/>
            <person name="LaButti K.M."/>
            <person name="Lindquist E.A."/>
            <person name="Yee Ngan C."/>
            <person name="Ohm R.A."/>
            <person name="Salamov A.A."/>
            <person name="Grigoriev I.V."/>
            <person name="Spatafora J.W."/>
            <person name="Berbee M.L."/>
        </authorList>
    </citation>
    <scope>NUCLEOTIDE SEQUENCE [LARGE SCALE GENOMIC DNA]</scope>
    <source>
        <strain evidence="5 6">NRRL 28638</strain>
    </source>
</reference>
<evidence type="ECO:0000256" key="1">
    <source>
        <dbReference type="ARBA" id="ARBA00005228"/>
    </source>
</evidence>
<evidence type="ECO:0000313" key="5">
    <source>
        <dbReference type="EMBL" id="KXN73700.1"/>
    </source>
</evidence>
<comment type="function">
    <text evidence="2">Serine peptidase whose precise substrate specificity remains unclear. Does not cleave peptides after a arginine or lysine residue. Regulates trans-Golgi network morphology and sorting by regulating the membrane binding of the AP-1 complex. May play a role in the regulation of synaptic vesicle exocytosis.</text>
</comment>
<evidence type="ECO:0000256" key="3">
    <source>
        <dbReference type="RuleBase" id="RU368024"/>
    </source>
</evidence>
<dbReference type="InterPro" id="IPR051543">
    <property type="entry name" value="Serine_Peptidase_S9A"/>
</dbReference>
<dbReference type="SUPFAM" id="SSF53474">
    <property type="entry name" value="alpha/beta-Hydrolases"/>
    <property type="match status" value="1"/>
</dbReference>
<gene>
    <name evidence="5" type="ORF">CONCODRAFT_3389</name>
</gene>
<dbReference type="OrthoDB" id="248387at2759"/>
<keyword evidence="3" id="KW-0720">Serine protease</keyword>
<dbReference type="InterPro" id="IPR001375">
    <property type="entry name" value="Peptidase_S9_cat"/>
</dbReference>